<comment type="caution">
    <text evidence="2">The sequence shown here is derived from an EMBL/GenBank/DDBJ whole genome shotgun (WGS) entry which is preliminary data.</text>
</comment>
<keyword evidence="3" id="KW-1185">Reference proteome</keyword>
<reference evidence="2 3" key="1">
    <citation type="submission" date="2019-05" db="EMBL/GenBank/DDBJ databases">
        <title>Another draft genome of Portunus trituberculatus and its Hox gene families provides insights of decapod evolution.</title>
        <authorList>
            <person name="Jeong J.-H."/>
            <person name="Song I."/>
            <person name="Kim S."/>
            <person name="Choi T."/>
            <person name="Kim D."/>
            <person name="Ryu S."/>
            <person name="Kim W."/>
        </authorList>
    </citation>
    <scope>NUCLEOTIDE SEQUENCE [LARGE SCALE GENOMIC DNA]</scope>
    <source>
        <tissue evidence="2">Muscle</tissue>
    </source>
</reference>
<evidence type="ECO:0000256" key="1">
    <source>
        <dbReference type="SAM" id="MobiDB-lite"/>
    </source>
</evidence>
<protein>
    <submittedName>
        <fullName evidence="2">Uncharacterized protein</fullName>
    </submittedName>
</protein>
<name>A0A5B7ETD5_PORTR</name>
<sequence>MSLCGRVSSLTSPASPHASCRPHAKARQRLLTNCDALSGSKFAPHESCHPSATECRSGSNGSKGGNHRPGQGILNSARQCRSRRPTHFSHPHLRPPASAYTRLTSTGQGNLGDELAKCASHSSAACRASTNLPTLS</sequence>
<proteinExistence type="predicted"/>
<organism evidence="2 3">
    <name type="scientific">Portunus trituberculatus</name>
    <name type="common">Swimming crab</name>
    <name type="synonym">Neptunus trituberculatus</name>
    <dbReference type="NCBI Taxonomy" id="210409"/>
    <lineage>
        <taxon>Eukaryota</taxon>
        <taxon>Metazoa</taxon>
        <taxon>Ecdysozoa</taxon>
        <taxon>Arthropoda</taxon>
        <taxon>Crustacea</taxon>
        <taxon>Multicrustacea</taxon>
        <taxon>Malacostraca</taxon>
        <taxon>Eumalacostraca</taxon>
        <taxon>Eucarida</taxon>
        <taxon>Decapoda</taxon>
        <taxon>Pleocyemata</taxon>
        <taxon>Brachyura</taxon>
        <taxon>Eubrachyura</taxon>
        <taxon>Portunoidea</taxon>
        <taxon>Portunidae</taxon>
        <taxon>Portuninae</taxon>
        <taxon>Portunus</taxon>
    </lineage>
</organism>
<evidence type="ECO:0000313" key="3">
    <source>
        <dbReference type="Proteomes" id="UP000324222"/>
    </source>
</evidence>
<dbReference type="Proteomes" id="UP000324222">
    <property type="component" value="Unassembled WGS sequence"/>
</dbReference>
<feature type="region of interest" description="Disordered" evidence="1">
    <location>
        <begin position="42"/>
        <end position="106"/>
    </location>
</feature>
<dbReference type="EMBL" id="VSRR010003569">
    <property type="protein sequence ID" value="MPC36655.1"/>
    <property type="molecule type" value="Genomic_DNA"/>
</dbReference>
<feature type="region of interest" description="Disordered" evidence="1">
    <location>
        <begin position="1"/>
        <end position="21"/>
    </location>
</feature>
<evidence type="ECO:0000313" key="2">
    <source>
        <dbReference type="EMBL" id="MPC36655.1"/>
    </source>
</evidence>
<dbReference type="AlphaFoldDB" id="A0A5B7ETD5"/>
<feature type="compositionally biased region" description="Basic residues" evidence="1">
    <location>
        <begin position="80"/>
        <end position="93"/>
    </location>
</feature>
<gene>
    <name evidence="2" type="ORF">E2C01_030122</name>
</gene>
<accession>A0A5B7ETD5</accession>